<dbReference type="Proteomes" id="UP000181981">
    <property type="component" value="Unassembled WGS sequence"/>
</dbReference>
<protein>
    <submittedName>
        <fullName evidence="2">Uncharacterized protein</fullName>
    </submittedName>
</protein>
<accession>A0A1I0CEJ2</accession>
<feature type="region of interest" description="Disordered" evidence="1">
    <location>
        <begin position="1"/>
        <end position="49"/>
    </location>
</feature>
<sequence length="49" mass="4997">MAGGGFSGLTSQTLRPLSCGSDTPDCIGTARPHTSDHHKKGSPTGNPLF</sequence>
<dbReference type="EMBL" id="FOHT01000007">
    <property type="protein sequence ID" value="SET17815.1"/>
    <property type="molecule type" value="Genomic_DNA"/>
</dbReference>
<reference evidence="2 3" key="1">
    <citation type="submission" date="2016-10" db="EMBL/GenBank/DDBJ databases">
        <authorList>
            <person name="de Groot N.N."/>
        </authorList>
    </citation>
    <scope>NUCLEOTIDE SEQUENCE [LARGE SCALE GENOMIC DNA]</scope>
    <source>
        <strain evidence="2 3">DSM 25947</strain>
    </source>
</reference>
<evidence type="ECO:0000313" key="3">
    <source>
        <dbReference type="Proteomes" id="UP000181981"/>
    </source>
</evidence>
<name>A0A1I0CEJ2_9BACT</name>
<proteinExistence type="predicted"/>
<dbReference type="AlphaFoldDB" id="A0A1I0CEJ2"/>
<evidence type="ECO:0000313" key="2">
    <source>
        <dbReference type="EMBL" id="SET17815.1"/>
    </source>
</evidence>
<evidence type="ECO:0000256" key="1">
    <source>
        <dbReference type="SAM" id="MobiDB-lite"/>
    </source>
</evidence>
<gene>
    <name evidence="2" type="ORF">SAMN05444285_10788</name>
</gene>
<organism evidence="2 3">
    <name type="scientific">Draconibacterium orientale</name>
    <dbReference type="NCBI Taxonomy" id="1168034"/>
    <lineage>
        <taxon>Bacteria</taxon>
        <taxon>Pseudomonadati</taxon>
        <taxon>Bacteroidota</taxon>
        <taxon>Bacteroidia</taxon>
        <taxon>Marinilabiliales</taxon>
        <taxon>Prolixibacteraceae</taxon>
        <taxon>Draconibacterium</taxon>
    </lineage>
</organism>